<proteinExistence type="predicted"/>
<feature type="compositionally biased region" description="Basic and acidic residues" evidence="1">
    <location>
        <begin position="184"/>
        <end position="196"/>
    </location>
</feature>
<feature type="region of interest" description="Disordered" evidence="1">
    <location>
        <begin position="184"/>
        <end position="230"/>
    </location>
</feature>
<dbReference type="HOGENOM" id="CLU_881038_0_0_1"/>
<dbReference type="eggNOG" id="ENOG502QSZE">
    <property type="taxonomic scope" value="Eukaryota"/>
</dbReference>
<feature type="compositionally biased region" description="Basic residues" evidence="1">
    <location>
        <begin position="306"/>
        <end position="316"/>
    </location>
</feature>
<dbReference type="Proteomes" id="UP000006591">
    <property type="component" value="Chromosome 4"/>
</dbReference>
<dbReference type="AlphaFoldDB" id="A0A0E0H244"/>
<evidence type="ECO:0000256" key="1">
    <source>
        <dbReference type="SAM" id="MobiDB-lite"/>
    </source>
</evidence>
<feature type="compositionally biased region" description="Polar residues" evidence="1">
    <location>
        <begin position="199"/>
        <end position="212"/>
    </location>
</feature>
<dbReference type="EnsemblPlants" id="ONIVA04G14170.1">
    <property type="protein sequence ID" value="ONIVA04G14170.1"/>
    <property type="gene ID" value="ONIVA04G14170"/>
</dbReference>
<feature type="region of interest" description="Disordered" evidence="1">
    <location>
        <begin position="1"/>
        <end position="20"/>
    </location>
</feature>
<organism evidence="2">
    <name type="scientific">Oryza nivara</name>
    <name type="common">Indian wild rice</name>
    <name type="synonym">Oryza sativa f. spontanea</name>
    <dbReference type="NCBI Taxonomy" id="4536"/>
    <lineage>
        <taxon>Eukaryota</taxon>
        <taxon>Viridiplantae</taxon>
        <taxon>Streptophyta</taxon>
        <taxon>Embryophyta</taxon>
        <taxon>Tracheophyta</taxon>
        <taxon>Spermatophyta</taxon>
        <taxon>Magnoliopsida</taxon>
        <taxon>Liliopsida</taxon>
        <taxon>Poales</taxon>
        <taxon>Poaceae</taxon>
        <taxon>BOP clade</taxon>
        <taxon>Oryzoideae</taxon>
        <taxon>Oryzeae</taxon>
        <taxon>Oryzinae</taxon>
        <taxon>Oryza</taxon>
    </lineage>
</organism>
<name>A0A0E0H244_ORYNI</name>
<evidence type="ECO:0000313" key="2">
    <source>
        <dbReference type="EnsemblPlants" id="ONIVA04G14170.1"/>
    </source>
</evidence>
<feature type="region of interest" description="Disordered" evidence="1">
    <location>
        <begin position="288"/>
        <end position="316"/>
    </location>
</feature>
<reference evidence="2" key="2">
    <citation type="submission" date="2018-04" db="EMBL/GenBank/DDBJ databases">
        <title>OnivRS2 (Oryza nivara Reference Sequence Version 2).</title>
        <authorList>
            <person name="Zhang J."/>
            <person name="Kudrna D."/>
            <person name="Lee S."/>
            <person name="Talag J."/>
            <person name="Rajasekar S."/>
            <person name="Welchert J."/>
            <person name="Hsing Y.-I."/>
            <person name="Wing R.A."/>
        </authorList>
    </citation>
    <scope>NUCLEOTIDE SEQUENCE [LARGE SCALE GENOMIC DNA]</scope>
    <source>
        <strain evidence="2">SL10</strain>
    </source>
</reference>
<evidence type="ECO:0000313" key="3">
    <source>
        <dbReference type="Proteomes" id="UP000006591"/>
    </source>
</evidence>
<accession>A0A0E0H244</accession>
<dbReference type="Gramene" id="ONIVA04G14170.1">
    <property type="protein sequence ID" value="ONIVA04G14170.1"/>
    <property type="gene ID" value="ONIVA04G14170"/>
</dbReference>
<protein>
    <submittedName>
        <fullName evidence="2">Uncharacterized protein</fullName>
    </submittedName>
</protein>
<reference evidence="2" key="1">
    <citation type="submission" date="2015-04" db="UniProtKB">
        <authorList>
            <consortium name="EnsemblPlants"/>
        </authorList>
    </citation>
    <scope>IDENTIFICATION</scope>
    <source>
        <strain evidence="2">SL10</strain>
    </source>
</reference>
<keyword evidence="3" id="KW-1185">Reference proteome</keyword>
<sequence length="316" mass="33624">MTLPLHLGQAHGPGSGEDDKLGFGVGAGAVSWVWREVWAVLAQPESLSQERAVGGLSSRDEGEREVPRWMTALAAGYGEGGGVGAADARKMDRCSGIWRKGKWRGGGGMHHVMDTHHSDQYAKSSLQLQFRDTSVSFENNNSVLDKHDITSPQYFADIVEMGATDPDAMEYVLSVMKEAKEKVRKFEESRKDRRPGDSPVSTGKRNGKSSRPSNDDGGNGISDSTPATTTVPTVAVATSTTMQATPTMVAIAPTSATVPAGMFLVPMHPHPMVFPPFTPAVPPVVAPAVPPPAPAANVGDVASNSTRKRKKRKGNK</sequence>